<sequence length="129" mass="13525">MRWGRGIGGVLALLALGVLFFLLGLESADQFASVLGAFIGLIGLSLAVVQWRATRGAQGLDAAARDLAESVYAQWSAGAVVRSLSRPAPLPVRWASTKRPVQAPPMAVLGWRGTGVRSDSTRPSSARPS</sequence>
<name>A0ABW2TC11_9ACTN</name>
<reference evidence="3" key="1">
    <citation type="journal article" date="2019" name="Int. J. Syst. Evol. Microbiol.">
        <title>The Global Catalogue of Microorganisms (GCM) 10K type strain sequencing project: providing services to taxonomists for standard genome sequencing and annotation.</title>
        <authorList>
            <consortium name="The Broad Institute Genomics Platform"/>
            <consortium name="The Broad Institute Genome Sequencing Center for Infectious Disease"/>
            <person name="Wu L."/>
            <person name="Ma J."/>
        </authorList>
    </citation>
    <scope>NUCLEOTIDE SEQUENCE [LARGE SCALE GENOMIC DNA]</scope>
    <source>
        <strain evidence="3">JCM 10083</strain>
    </source>
</reference>
<evidence type="ECO:0000313" key="3">
    <source>
        <dbReference type="Proteomes" id="UP001596514"/>
    </source>
</evidence>
<dbReference type="RefSeq" id="WP_343965665.1">
    <property type="nucleotide sequence ID" value="NZ_BAAAGK010000034.1"/>
</dbReference>
<accession>A0ABW2TC11</accession>
<protein>
    <submittedName>
        <fullName evidence="2">Uncharacterized protein</fullName>
    </submittedName>
</protein>
<gene>
    <name evidence="2" type="ORF">ACFQVD_36460</name>
</gene>
<keyword evidence="1" id="KW-0812">Transmembrane</keyword>
<keyword evidence="1" id="KW-0472">Membrane</keyword>
<evidence type="ECO:0000313" key="2">
    <source>
        <dbReference type="EMBL" id="MFC7605608.1"/>
    </source>
</evidence>
<proteinExistence type="predicted"/>
<keyword evidence="1" id="KW-1133">Transmembrane helix</keyword>
<organism evidence="2 3">
    <name type="scientific">Streptosporangium amethystogenes subsp. fukuiense</name>
    <dbReference type="NCBI Taxonomy" id="698418"/>
    <lineage>
        <taxon>Bacteria</taxon>
        <taxon>Bacillati</taxon>
        <taxon>Actinomycetota</taxon>
        <taxon>Actinomycetes</taxon>
        <taxon>Streptosporangiales</taxon>
        <taxon>Streptosporangiaceae</taxon>
        <taxon>Streptosporangium</taxon>
    </lineage>
</organism>
<feature type="transmembrane region" description="Helical" evidence="1">
    <location>
        <begin position="7"/>
        <end position="25"/>
    </location>
</feature>
<evidence type="ECO:0000256" key="1">
    <source>
        <dbReference type="SAM" id="Phobius"/>
    </source>
</evidence>
<dbReference type="EMBL" id="JBHTEE010000001">
    <property type="protein sequence ID" value="MFC7605608.1"/>
    <property type="molecule type" value="Genomic_DNA"/>
</dbReference>
<comment type="caution">
    <text evidence="2">The sequence shown here is derived from an EMBL/GenBank/DDBJ whole genome shotgun (WGS) entry which is preliminary data.</text>
</comment>
<keyword evidence="3" id="KW-1185">Reference proteome</keyword>
<dbReference type="Proteomes" id="UP001596514">
    <property type="component" value="Unassembled WGS sequence"/>
</dbReference>
<feature type="transmembrane region" description="Helical" evidence="1">
    <location>
        <begin position="31"/>
        <end position="49"/>
    </location>
</feature>